<proteinExistence type="inferred from homology"/>
<accession>A0A1Y2G1W0</accession>
<comment type="subcellular location">
    <subcellularLocation>
        <location evidence="1">Mitochondrion</location>
    </subcellularLocation>
</comment>
<dbReference type="STRING" id="106004.A0A1Y2G1W0"/>
<organism evidence="5 6">
    <name type="scientific">Leucosporidium creatinivorum</name>
    <dbReference type="NCBI Taxonomy" id="106004"/>
    <lineage>
        <taxon>Eukaryota</taxon>
        <taxon>Fungi</taxon>
        <taxon>Dikarya</taxon>
        <taxon>Basidiomycota</taxon>
        <taxon>Pucciniomycotina</taxon>
        <taxon>Microbotryomycetes</taxon>
        <taxon>Leucosporidiales</taxon>
        <taxon>Leucosporidium</taxon>
    </lineage>
</organism>
<dbReference type="InParanoid" id="A0A1Y2G1W0"/>
<dbReference type="SUPFAM" id="SSF64076">
    <property type="entry name" value="MTH938-like"/>
    <property type="match status" value="1"/>
</dbReference>
<dbReference type="PANTHER" id="PTHR21192:SF2">
    <property type="entry name" value="NADH DEHYDROGENASE [UBIQUINONE] 1 ALPHA SUBCOMPLEX ASSEMBLY FACTOR 3"/>
    <property type="match status" value="1"/>
</dbReference>
<keyword evidence="3" id="KW-0496">Mitochondrion</keyword>
<dbReference type="GO" id="GO:0005743">
    <property type="term" value="C:mitochondrial inner membrane"/>
    <property type="evidence" value="ECO:0007669"/>
    <property type="project" value="TreeGrafter"/>
</dbReference>
<name>A0A1Y2G1W0_9BASI</name>
<evidence type="ECO:0000313" key="6">
    <source>
        <dbReference type="Proteomes" id="UP000193467"/>
    </source>
</evidence>
<dbReference type="InterPro" id="IPR036748">
    <property type="entry name" value="MTH938-like_sf"/>
</dbReference>
<dbReference type="Pfam" id="PF04430">
    <property type="entry name" value="DUF498"/>
    <property type="match status" value="1"/>
</dbReference>
<keyword evidence="6" id="KW-1185">Reference proteome</keyword>
<dbReference type="CDD" id="cd05125">
    <property type="entry name" value="Mth938_2P1-like"/>
    <property type="match status" value="1"/>
</dbReference>
<dbReference type="Gene3D" id="3.40.1230.10">
    <property type="entry name" value="MTH938-like"/>
    <property type="match status" value="1"/>
</dbReference>
<evidence type="ECO:0000256" key="3">
    <source>
        <dbReference type="ARBA" id="ARBA00023128"/>
    </source>
</evidence>
<dbReference type="GO" id="GO:0032981">
    <property type="term" value="P:mitochondrial respiratory chain complex I assembly"/>
    <property type="evidence" value="ECO:0007669"/>
    <property type="project" value="InterPro"/>
</dbReference>
<dbReference type="EMBL" id="MCGR01000003">
    <property type="protein sequence ID" value="ORY90889.1"/>
    <property type="molecule type" value="Genomic_DNA"/>
</dbReference>
<dbReference type="Proteomes" id="UP000193467">
    <property type="component" value="Unassembled WGS sequence"/>
</dbReference>
<comment type="similarity">
    <text evidence="4">Belongs to the NDUFAF3 family.</text>
</comment>
<evidence type="ECO:0000256" key="4">
    <source>
        <dbReference type="ARBA" id="ARBA00049984"/>
    </source>
</evidence>
<evidence type="ECO:0000256" key="1">
    <source>
        <dbReference type="ARBA" id="ARBA00004173"/>
    </source>
</evidence>
<dbReference type="InterPro" id="IPR034095">
    <property type="entry name" value="NDUF3"/>
</dbReference>
<protein>
    <recommendedName>
        <fullName evidence="2">NADH dehydrogenase [ubiquinone] 1 alpha subcomplex assembly factor 3</fullName>
    </recommendedName>
</protein>
<dbReference type="PANTHER" id="PTHR21192">
    <property type="entry name" value="NUCLEAR PROTEIN E3-3"/>
    <property type="match status" value="1"/>
</dbReference>
<sequence length="197" mass="21373">MNSLKLARNVPRLAQRTPLLARPLLACTCRSAPRFERSFASSSRASGTADQFVNMISADAARPMVSISSLTPTAGFTLSDGLVVPAPIIILDGTVFLWDVNAPNEQDMSWEGWSEEKLKLFEMVVPRPEILLVGTGPRGLFPPPAFKKHLNNLGIQVDVLDSRNASSTYNLLAEEGRRVAAALYPLTHLSARTGQAS</sequence>
<dbReference type="AlphaFoldDB" id="A0A1Y2G1W0"/>
<evidence type="ECO:0000313" key="5">
    <source>
        <dbReference type="EMBL" id="ORY90889.1"/>
    </source>
</evidence>
<reference evidence="5 6" key="1">
    <citation type="submission" date="2016-07" db="EMBL/GenBank/DDBJ databases">
        <title>Pervasive Adenine N6-methylation of Active Genes in Fungi.</title>
        <authorList>
            <consortium name="DOE Joint Genome Institute"/>
            <person name="Mondo S.J."/>
            <person name="Dannebaum R.O."/>
            <person name="Kuo R.C."/>
            <person name="Labutti K."/>
            <person name="Haridas S."/>
            <person name="Kuo A."/>
            <person name="Salamov A."/>
            <person name="Ahrendt S.R."/>
            <person name="Lipzen A."/>
            <person name="Sullivan W."/>
            <person name="Andreopoulos W.B."/>
            <person name="Clum A."/>
            <person name="Lindquist E."/>
            <person name="Daum C."/>
            <person name="Ramamoorthy G.K."/>
            <person name="Gryganskyi A."/>
            <person name="Culley D."/>
            <person name="Magnuson J.K."/>
            <person name="James T.Y."/>
            <person name="O'Malley M.A."/>
            <person name="Stajich J.E."/>
            <person name="Spatafora J.W."/>
            <person name="Visel A."/>
            <person name="Grigoriev I.V."/>
        </authorList>
    </citation>
    <scope>NUCLEOTIDE SEQUENCE [LARGE SCALE GENOMIC DNA]</scope>
    <source>
        <strain evidence="5 6">62-1032</strain>
    </source>
</reference>
<gene>
    <name evidence="5" type="ORF">BCR35DRAFT_299510</name>
</gene>
<comment type="caution">
    <text evidence="5">The sequence shown here is derived from an EMBL/GenBank/DDBJ whole genome shotgun (WGS) entry which is preliminary data.</text>
</comment>
<dbReference type="OrthoDB" id="20681at2759"/>
<dbReference type="InterPro" id="IPR007523">
    <property type="entry name" value="NDUFAF3/AAMDC"/>
</dbReference>
<evidence type="ECO:0000256" key="2">
    <source>
        <dbReference type="ARBA" id="ARBA00021776"/>
    </source>
</evidence>